<sequence length="82" mass="8875">MISNSPDQPNRNDAEARWRRYRRLLRAGQAVMALGGLVLLAHWIAHLQPPPGPSAIEDIFAGYPAGVLLLLGGGIMAGQRHP</sequence>
<evidence type="ECO:0000313" key="3">
    <source>
        <dbReference type="Proteomes" id="UP000597761"/>
    </source>
</evidence>
<dbReference type="EMBL" id="BMJI01000020">
    <property type="protein sequence ID" value="GGC97648.1"/>
    <property type="molecule type" value="Genomic_DNA"/>
</dbReference>
<keyword evidence="3" id="KW-1185">Reference proteome</keyword>
<reference evidence="3" key="1">
    <citation type="journal article" date="2019" name="Int. J. Syst. Evol. Microbiol.">
        <title>The Global Catalogue of Microorganisms (GCM) 10K type strain sequencing project: providing services to taxonomists for standard genome sequencing and annotation.</title>
        <authorList>
            <consortium name="The Broad Institute Genomics Platform"/>
            <consortium name="The Broad Institute Genome Sequencing Center for Infectious Disease"/>
            <person name="Wu L."/>
            <person name="Ma J."/>
        </authorList>
    </citation>
    <scope>NUCLEOTIDE SEQUENCE [LARGE SCALE GENOMIC DNA]</scope>
    <source>
        <strain evidence="3">CGMCC 1.15480</strain>
    </source>
</reference>
<organism evidence="2 3">
    <name type="scientific">Tersicoccus solisilvae</name>
    <dbReference type="NCBI Taxonomy" id="1882339"/>
    <lineage>
        <taxon>Bacteria</taxon>
        <taxon>Bacillati</taxon>
        <taxon>Actinomycetota</taxon>
        <taxon>Actinomycetes</taxon>
        <taxon>Micrococcales</taxon>
        <taxon>Micrococcaceae</taxon>
        <taxon>Tersicoccus</taxon>
    </lineage>
</organism>
<feature type="transmembrane region" description="Helical" evidence="1">
    <location>
        <begin position="59"/>
        <end position="78"/>
    </location>
</feature>
<evidence type="ECO:0000313" key="2">
    <source>
        <dbReference type="EMBL" id="GGC97648.1"/>
    </source>
</evidence>
<keyword evidence="1" id="KW-0472">Membrane</keyword>
<accession>A0ABQ1PIZ2</accession>
<proteinExistence type="predicted"/>
<comment type="caution">
    <text evidence="2">The sequence shown here is derived from an EMBL/GenBank/DDBJ whole genome shotgun (WGS) entry which is preliminary data.</text>
</comment>
<feature type="transmembrane region" description="Helical" evidence="1">
    <location>
        <begin position="27"/>
        <end position="47"/>
    </location>
</feature>
<keyword evidence="1" id="KW-1133">Transmembrane helix</keyword>
<dbReference type="Proteomes" id="UP000597761">
    <property type="component" value="Unassembled WGS sequence"/>
</dbReference>
<name>A0ABQ1PIZ2_9MICC</name>
<protein>
    <submittedName>
        <fullName evidence="2">Uncharacterized protein</fullName>
    </submittedName>
</protein>
<evidence type="ECO:0000256" key="1">
    <source>
        <dbReference type="SAM" id="Phobius"/>
    </source>
</evidence>
<gene>
    <name evidence="2" type="ORF">GCM10011512_25770</name>
</gene>
<keyword evidence="1" id="KW-0812">Transmembrane</keyword>
<dbReference type="RefSeq" id="WP_188668837.1">
    <property type="nucleotide sequence ID" value="NZ_BMJI01000020.1"/>
</dbReference>